<dbReference type="EMBL" id="RWGY01000039">
    <property type="protein sequence ID" value="TVU10827.1"/>
    <property type="molecule type" value="Genomic_DNA"/>
</dbReference>
<accession>A0A5J9THX5</accession>
<evidence type="ECO:0000313" key="4">
    <source>
        <dbReference type="Proteomes" id="UP000324897"/>
    </source>
</evidence>
<feature type="chain" id="PRO_5023917732" evidence="2">
    <location>
        <begin position="25"/>
        <end position="125"/>
    </location>
</feature>
<dbReference type="Proteomes" id="UP000324897">
    <property type="component" value="Chromosome 3"/>
</dbReference>
<dbReference type="PANTHER" id="PTHR33184:SF32">
    <property type="entry name" value="EXPRESSED PROTEIN"/>
    <property type="match status" value="1"/>
</dbReference>
<dbReference type="PANTHER" id="PTHR33184">
    <property type="entry name" value="PROTEIN TAPETUM DETERMINANT 1-LIKE-RELATED"/>
    <property type="match status" value="1"/>
</dbReference>
<reference evidence="3 4" key="1">
    <citation type="journal article" date="2019" name="Sci. Rep.">
        <title>A high-quality genome of Eragrostis curvula grass provides insights into Poaceae evolution and supports new strategies to enhance forage quality.</title>
        <authorList>
            <person name="Carballo J."/>
            <person name="Santos B.A.C.M."/>
            <person name="Zappacosta D."/>
            <person name="Garbus I."/>
            <person name="Selva J.P."/>
            <person name="Gallo C.A."/>
            <person name="Diaz A."/>
            <person name="Albertini E."/>
            <person name="Caccamo M."/>
            <person name="Echenique V."/>
        </authorList>
    </citation>
    <scope>NUCLEOTIDE SEQUENCE [LARGE SCALE GENOMIC DNA]</scope>
    <source>
        <strain evidence="4">cv. Victoria</strain>
        <tissue evidence="3">Leaf</tissue>
    </source>
</reference>
<gene>
    <name evidence="3" type="ORF">EJB05_44379</name>
</gene>
<evidence type="ECO:0000313" key="3">
    <source>
        <dbReference type="EMBL" id="TVU10827.1"/>
    </source>
</evidence>
<keyword evidence="4" id="KW-1185">Reference proteome</keyword>
<sequence length="125" mass="13697">MSLKMSHAAKVVFLLFVLVVQGHSQGCDSKDIVVEQANVGRSNEMDFTFAVLIHNNCSCSISNLHVKTNGFSSSTPVDPSAFRLEGDTYLVNGGKPINSKNSFAFIYAFDRAFDLTPASWNVDRC</sequence>
<dbReference type="GO" id="GO:0001709">
    <property type="term" value="P:cell fate determination"/>
    <property type="evidence" value="ECO:0007669"/>
    <property type="project" value="TreeGrafter"/>
</dbReference>
<evidence type="ECO:0000256" key="1">
    <source>
        <dbReference type="ARBA" id="ARBA00022729"/>
    </source>
</evidence>
<dbReference type="InterPro" id="IPR040361">
    <property type="entry name" value="TPD1"/>
</dbReference>
<name>A0A5J9THX5_9POAL</name>
<proteinExistence type="predicted"/>
<comment type="caution">
    <text evidence="3">The sequence shown here is derived from an EMBL/GenBank/DDBJ whole genome shotgun (WGS) entry which is preliminary data.</text>
</comment>
<keyword evidence="1 2" id="KW-0732">Signal</keyword>
<dbReference type="OrthoDB" id="603213at2759"/>
<protein>
    <submittedName>
        <fullName evidence="3">Uncharacterized protein</fullName>
    </submittedName>
</protein>
<feature type="signal peptide" evidence="2">
    <location>
        <begin position="1"/>
        <end position="24"/>
    </location>
</feature>
<organism evidence="3 4">
    <name type="scientific">Eragrostis curvula</name>
    <name type="common">weeping love grass</name>
    <dbReference type="NCBI Taxonomy" id="38414"/>
    <lineage>
        <taxon>Eukaryota</taxon>
        <taxon>Viridiplantae</taxon>
        <taxon>Streptophyta</taxon>
        <taxon>Embryophyta</taxon>
        <taxon>Tracheophyta</taxon>
        <taxon>Spermatophyta</taxon>
        <taxon>Magnoliopsida</taxon>
        <taxon>Liliopsida</taxon>
        <taxon>Poales</taxon>
        <taxon>Poaceae</taxon>
        <taxon>PACMAD clade</taxon>
        <taxon>Chloridoideae</taxon>
        <taxon>Eragrostideae</taxon>
        <taxon>Eragrostidinae</taxon>
        <taxon>Eragrostis</taxon>
    </lineage>
</organism>
<dbReference type="AlphaFoldDB" id="A0A5J9THX5"/>
<evidence type="ECO:0000256" key="2">
    <source>
        <dbReference type="SAM" id="SignalP"/>
    </source>
</evidence>
<dbReference type="Pfam" id="PF24068">
    <property type="entry name" value="TPD1_C"/>
    <property type="match status" value="1"/>
</dbReference>
<dbReference type="Gramene" id="TVU10827">
    <property type="protein sequence ID" value="TVU10827"/>
    <property type="gene ID" value="EJB05_44379"/>
</dbReference>